<dbReference type="PATRIC" id="fig|394096.3.peg.5962"/>
<dbReference type="RefSeq" id="WP_044193522.1">
    <property type="nucleotide sequence ID" value="NZ_JMCB01000013.1"/>
</dbReference>
<gene>
    <name evidence="2" type="ORF">DB31_1625</name>
</gene>
<reference evidence="2 3" key="1">
    <citation type="submission" date="2014-04" db="EMBL/GenBank/DDBJ databases">
        <title>Genome assembly of Hyalangium minutum DSM 14724.</title>
        <authorList>
            <person name="Sharma G."/>
            <person name="Subramanian S."/>
        </authorList>
    </citation>
    <scope>NUCLEOTIDE SEQUENCE [LARGE SCALE GENOMIC DNA]</scope>
    <source>
        <strain evidence="2 3">DSM 14724</strain>
    </source>
</reference>
<dbReference type="EMBL" id="JMCB01000013">
    <property type="protein sequence ID" value="KFE64607.1"/>
    <property type="molecule type" value="Genomic_DNA"/>
</dbReference>
<feature type="transmembrane region" description="Helical" evidence="1">
    <location>
        <begin position="189"/>
        <end position="207"/>
    </location>
</feature>
<dbReference type="Proteomes" id="UP000028725">
    <property type="component" value="Unassembled WGS sequence"/>
</dbReference>
<name>A0A085WA94_9BACT</name>
<evidence type="ECO:0000313" key="3">
    <source>
        <dbReference type="Proteomes" id="UP000028725"/>
    </source>
</evidence>
<proteinExistence type="predicted"/>
<sequence length="227" mass="25595">MSEEQLIREERERRIAELEARQARRPRSPLRVPVALVGIGVATALLVMQWREVSYFFSPRTPLSLGAEGEYRYPERVSNRYAQLHGVPTTQGAYEREGDAVFVLVGLRDSPFLVRRPALPGEEWSQGRKPPQPDQRPFAVRGRLLAEEDASRYSEAFKLMREKGEVQPLQGRLWIIIEGQRPGEDLGRLVVTLLLVLVIAANGLFLVQNLRRPTASKNGDEGGATSR</sequence>
<comment type="caution">
    <text evidence="2">The sequence shown here is derived from an EMBL/GenBank/DDBJ whole genome shotgun (WGS) entry which is preliminary data.</text>
</comment>
<dbReference type="OrthoDB" id="5382374at2"/>
<evidence type="ECO:0000313" key="2">
    <source>
        <dbReference type="EMBL" id="KFE64607.1"/>
    </source>
</evidence>
<feature type="transmembrane region" description="Helical" evidence="1">
    <location>
        <begin position="30"/>
        <end position="50"/>
    </location>
</feature>
<protein>
    <submittedName>
        <fullName evidence="2">Uncharacterized protein</fullName>
    </submittedName>
</protein>
<keyword evidence="1" id="KW-0812">Transmembrane</keyword>
<evidence type="ECO:0000256" key="1">
    <source>
        <dbReference type="SAM" id="Phobius"/>
    </source>
</evidence>
<keyword evidence="1" id="KW-1133">Transmembrane helix</keyword>
<keyword evidence="1" id="KW-0472">Membrane</keyword>
<organism evidence="2 3">
    <name type="scientific">Hyalangium minutum</name>
    <dbReference type="NCBI Taxonomy" id="394096"/>
    <lineage>
        <taxon>Bacteria</taxon>
        <taxon>Pseudomonadati</taxon>
        <taxon>Myxococcota</taxon>
        <taxon>Myxococcia</taxon>
        <taxon>Myxococcales</taxon>
        <taxon>Cystobacterineae</taxon>
        <taxon>Archangiaceae</taxon>
        <taxon>Hyalangium</taxon>
    </lineage>
</organism>
<accession>A0A085WA94</accession>
<keyword evidence="3" id="KW-1185">Reference proteome</keyword>
<dbReference type="AlphaFoldDB" id="A0A085WA94"/>